<comment type="caution">
    <text evidence="2">The sequence shown here is derived from an EMBL/GenBank/DDBJ whole genome shotgun (WGS) entry which is preliminary data.</text>
</comment>
<gene>
    <name evidence="2" type="ORF">CEURO_LOCUS15970</name>
</gene>
<name>A0A9P1EFD0_CUSEU</name>
<reference evidence="2" key="1">
    <citation type="submission" date="2022-07" db="EMBL/GenBank/DDBJ databases">
        <authorList>
            <person name="Macas J."/>
            <person name="Novak P."/>
            <person name="Neumann P."/>
        </authorList>
    </citation>
    <scope>NUCLEOTIDE SEQUENCE</scope>
</reference>
<evidence type="ECO:0000256" key="1">
    <source>
        <dbReference type="SAM" id="MobiDB-lite"/>
    </source>
</evidence>
<organism evidence="2 3">
    <name type="scientific">Cuscuta europaea</name>
    <name type="common">European dodder</name>
    <dbReference type="NCBI Taxonomy" id="41803"/>
    <lineage>
        <taxon>Eukaryota</taxon>
        <taxon>Viridiplantae</taxon>
        <taxon>Streptophyta</taxon>
        <taxon>Embryophyta</taxon>
        <taxon>Tracheophyta</taxon>
        <taxon>Spermatophyta</taxon>
        <taxon>Magnoliopsida</taxon>
        <taxon>eudicotyledons</taxon>
        <taxon>Gunneridae</taxon>
        <taxon>Pentapetalae</taxon>
        <taxon>asterids</taxon>
        <taxon>lamiids</taxon>
        <taxon>Solanales</taxon>
        <taxon>Convolvulaceae</taxon>
        <taxon>Cuscuteae</taxon>
        <taxon>Cuscuta</taxon>
        <taxon>Cuscuta subgen. Cuscuta</taxon>
    </lineage>
</organism>
<protein>
    <submittedName>
        <fullName evidence="2">Uncharacterized protein</fullName>
    </submittedName>
</protein>
<dbReference type="Proteomes" id="UP001152484">
    <property type="component" value="Unassembled WGS sequence"/>
</dbReference>
<accession>A0A9P1EFD0</accession>
<dbReference type="AlphaFoldDB" id="A0A9P1EFD0"/>
<feature type="region of interest" description="Disordered" evidence="1">
    <location>
        <begin position="1"/>
        <end position="38"/>
    </location>
</feature>
<keyword evidence="3" id="KW-1185">Reference proteome</keyword>
<dbReference type="EMBL" id="CAMAPE010000044">
    <property type="protein sequence ID" value="CAH9102885.1"/>
    <property type="molecule type" value="Genomic_DNA"/>
</dbReference>
<evidence type="ECO:0000313" key="2">
    <source>
        <dbReference type="EMBL" id="CAH9102885.1"/>
    </source>
</evidence>
<evidence type="ECO:0000313" key="3">
    <source>
        <dbReference type="Proteomes" id="UP001152484"/>
    </source>
</evidence>
<proteinExistence type="predicted"/>
<sequence>MLACGAPSGKVSTIPGHGWPEVALENEPSGHGEGSLVS</sequence>